<dbReference type="Gene3D" id="3.40.50.1580">
    <property type="entry name" value="Nucleoside phosphorylase domain"/>
    <property type="match status" value="1"/>
</dbReference>
<gene>
    <name evidence="2" type="ORF">BDV25DRAFT_147192</name>
</gene>
<dbReference type="Proteomes" id="UP000325780">
    <property type="component" value="Unassembled WGS sequence"/>
</dbReference>
<dbReference type="InterPro" id="IPR000845">
    <property type="entry name" value="Nucleoside_phosphorylase_d"/>
</dbReference>
<name>A0A5N6U8F1_ASPAV</name>
<dbReference type="PANTHER" id="PTHR46082">
    <property type="entry name" value="ATP/GTP-BINDING PROTEIN-RELATED"/>
    <property type="match status" value="1"/>
</dbReference>
<dbReference type="Pfam" id="PF01048">
    <property type="entry name" value="PNP_UDP_1"/>
    <property type="match status" value="1"/>
</dbReference>
<evidence type="ECO:0000313" key="2">
    <source>
        <dbReference type="EMBL" id="KAE8154915.1"/>
    </source>
</evidence>
<dbReference type="InterPro" id="IPR035994">
    <property type="entry name" value="Nucleoside_phosphorylase_sf"/>
</dbReference>
<accession>A0A5N6U8F1</accession>
<dbReference type="EMBL" id="ML742026">
    <property type="protein sequence ID" value="KAE8154915.1"/>
    <property type="molecule type" value="Genomic_DNA"/>
</dbReference>
<dbReference type="SUPFAM" id="SSF53167">
    <property type="entry name" value="Purine and uridine phosphorylases"/>
    <property type="match status" value="1"/>
</dbReference>
<dbReference type="PANTHER" id="PTHR46082:SF6">
    <property type="entry name" value="AAA+ ATPASE DOMAIN-CONTAINING PROTEIN-RELATED"/>
    <property type="match status" value="1"/>
</dbReference>
<dbReference type="GO" id="GO:0003824">
    <property type="term" value="F:catalytic activity"/>
    <property type="evidence" value="ECO:0007669"/>
    <property type="project" value="InterPro"/>
</dbReference>
<evidence type="ECO:0000259" key="1">
    <source>
        <dbReference type="Pfam" id="PF01048"/>
    </source>
</evidence>
<organism evidence="2 3">
    <name type="scientific">Aspergillus avenaceus</name>
    <dbReference type="NCBI Taxonomy" id="36643"/>
    <lineage>
        <taxon>Eukaryota</taxon>
        <taxon>Fungi</taxon>
        <taxon>Dikarya</taxon>
        <taxon>Ascomycota</taxon>
        <taxon>Pezizomycotina</taxon>
        <taxon>Eurotiomycetes</taxon>
        <taxon>Eurotiomycetidae</taxon>
        <taxon>Eurotiales</taxon>
        <taxon>Aspergillaceae</taxon>
        <taxon>Aspergillus</taxon>
        <taxon>Aspergillus subgen. Circumdati</taxon>
    </lineage>
</organism>
<proteinExistence type="predicted"/>
<feature type="domain" description="Nucleoside phosphorylase" evidence="1">
    <location>
        <begin position="19"/>
        <end position="101"/>
    </location>
</feature>
<keyword evidence="3" id="KW-1185">Reference proteome</keyword>
<dbReference type="GO" id="GO:0009116">
    <property type="term" value="P:nucleoside metabolic process"/>
    <property type="evidence" value="ECO:0007669"/>
    <property type="project" value="InterPro"/>
</dbReference>
<dbReference type="OrthoDB" id="1658288at2759"/>
<protein>
    <submittedName>
        <fullName evidence="2">Nucleoside phosphorylase domain-containing protein</fullName>
    </submittedName>
</protein>
<dbReference type="AlphaFoldDB" id="A0A5N6U8F1"/>
<sequence>MLDEIWEEEEDQYDKAPGDINSYLFGRSGRHPVVLAYMPGMGKSSAAAVAAHVRNSFPNIRLALVLGVCGGVPHPRGHNVGISFGDVIVSTGVVELDFGRLYDEGVIRKDTLLDRLGPPNIEIRWFLRKLQEWRAFERLQLDFQSNITDIRDKGSHSWTFVPPEEPFPGVSEIQRCHDSTQDVYEETPASFHNQNYDIGCQHPSEKESHNSLSSFESQDHITDSQIPTIHFGLVGSCDQVIRSASYRDGIAAQEGVIGFEMEGAGVWDSLPTIVVKGVCDYADDQKNKRWQRHASITAAACAKAMLREWRSTRKHPVRKRQIETQKDSDIAPIMVRIPLHTLSHANKARATSHSTTGQR</sequence>
<evidence type="ECO:0000313" key="3">
    <source>
        <dbReference type="Proteomes" id="UP000325780"/>
    </source>
</evidence>
<reference evidence="2 3" key="1">
    <citation type="submission" date="2019-04" db="EMBL/GenBank/DDBJ databases">
        <title>Friends and foes A comparative genomics study of 23 Aspergillus species from section Flavi.</title>
        <authorList>
            <consortium name="DOE Joint Genome Institute"/>
            <person name="Kjaerbolling I."/>
            <person name="Vesth T."/>
            <person name="Frisvad J.C."/>
            <person name="Nybo J.L."/>
            <person name="Theobald S."/>
            <person name="Kildgaard S."/>
            <person name="Isbrandt T."/>
            <person name="Kuo A."/>
            <person name="Sato A."/>
            <person name="Lyhne E.K."/>
            <person name="Kogle M.E."/>
            <person name="Wiebenga A."/>
            <person name="Kun R.S."/>
            <person name="Lubbers R.J."/>
            <person name="Makela M.R."/>
            <person name="Barry K."/>
            <person name="Chovatia M."/>
            <person name="Clum A."/>
            <person name="Daum C."/>
            <person name="Haridas S."/>
            <person name="He G."/>
            <person name="LaButti K."/>
            <person name="Lipzen A."/>
            <person name="Mondo S."/>
            <person name="Riley R."/>
            <person name="Salamov A."/>
            <person name="Simmons B.A."/>
            <person name="Magnuson J.K."/>
            <person name="Henrissat B."/>
            <person name="Mortensen U.H."/>
            <person name="Larsen T.O."/>
            <person name="Devries R.P."/>
            <person name="Grigoriev I.V."/>
            <person name="Machida M."/>
            <person name="Baker S.E."/>
            <person name="Andersen M.R."/>
        </authorList>
    </citation>
    <scope>NUCLEOTIDE SEQUENCE [LARGE SCALE GENOMIC DNA]</scope>
    <source>
        <strain evidence="2 3">IBT 18842</strain>
    </source>
</reference>
<dbReference type="InterPro" id="IPR053137">
    <property type="entry name" value="NLR-like"/>
</dbReference>